<feature type="domain" description="Reverse transcriptase zinc-binding" evidence="1">
    <location>
        <begin position="81"/>
        <end position="158"/>
    </location>
</feature>
<accession>A0A6L2NYT7</accession>
<protein>
    <submittedName>
        <fullName evidence="2">RNA-directed DNA polymerase, eukaryota</fullName>
    </submittedName>
</protein>
<evidence type="ECO:0000259" key="1">
    <source>
        <dbReference type="Pfam" id="PF13966"/>
    </source>
</evidence>
<dbReference type="Pfam" id="PF13966">
    <property type="entry name" value="zf-RVT"/>
    <property type="match status" value="1"/>
</dbReference>
<gene>
    <name evidence="2" type="ORF">Tci_061823</name>
</gene>
<name>A0A6L2NYT7_TANCI</name>
<dbReference type="EMBL" id="BKCJ010010050">
    <property type="protein sequence ID" value="GEU89845.1"/>
    <property type="molecule type" value="Genomic_DNA"/>
</dbReference>
<dbReference type="AlphaFoldDB" id="A0A6L2NYT7"/>
<evidence type="ECO:0000313" key="2">
    <source>
        <dbReference type="EMBL" id="GEU89845.1"/>
    </source>
</evidence>
<dbReference type="InterPro" id="IPR026960">
    <property type="entry name" value="RVT-Znf"/>
</dbReference>
<dbReference type="PANTHER" id="PTHR36617">
    <property type="entry name" value="PROTEIN, PUTATIVE-RELATED"/>
    <property type="match status" value="1"/>
</dbReference>
<reference evidence="2" key="1">
    <citation type="journal article" date="2019" name="Sci. Rep.">
        <title>Draft genome of Tanacetum cinerariifolium, the natural source of mosquito coil.</title>
        <authorList>
            <person name="Yamashiro T."/>
            <person name="Shiraishi A."/>
            <person name="Satake H."/>
            <person name="Nakayama K."/>
        </authorList>
    </citation>
    <scope>NUCLEOTIDE SEQUENCE</scope>
</reference>
<dbReference type="PANTHER" id="PTHR36617:SF16">
    <property type="entry name" value="OS04G0516500 PROTEIN"/>
    <property type="match status" value="1"/>
</dbReference>
<keyword evidence="2" id="KW-0695">RNA-directed DNA polymerase</keyword>
<dbReference type="GO" id="GO:0003964">
    <property type="term" value="F:RNA-directed DNA polymerase activity"/>
    <property type="evidence" value="ECO:0007669"/>
    <property type="project" value="UniProtKB-KW"/>
</dbReference>
<keyword evidence="2" id="KW-0808">Transferase</keyword>
<sequence>MEAVRRNFFNGAQDNEKKITWVKWSKKRVGNGMLTRFWNDVWIGDQQLWYLFPRSTILANAEDRWYWDLNGSGAFYAKDVLNLLDESFLPKDNIATRWIKFIPIKINVFAWKVYLDRLPTRLNLLHRGVHVPSLSCPIYSAAPEDTSHLLFSCGMASDVVRLVCRWNHLLFATQKPRKDVIFDDIVGFDIYGLHIPKEWEIVRFDLGCDLGFSVLLVYFGCITEIEIETLFSLD</sequence>
<proteinExistence type="predicted"/>
<comment type="caution">
    <text evidence="2">The sequence shown here is derived from an EMBL/GenBank/DDBJ whole genome shotgun (WGS) entry which is preliminary data.</text>
</comment>
<organism evidence="2">
    <name type="scientific">Tanacetum cinerariifolium</name>
    <name type="common">Dalmatian daisy</name>
    <name type="synonym">Chrysanthemum cinerariifolium</name>
    <dbReference type="NCBI Taxonomy" id="118510"/>
    <lineage>
        <taxon>Eukaryota</taxon>
        <taxon>Viridiplantae</taxon>
        <taxon>Streptophyta</taxon>
        <taxon>Embryophyta</taxon>
        <taxon>Tracheophyta</taxon>
        <taxon>Spermatophyta</taxon>
        <taxon>Magnoliopsida</taxon>
        <taxon>eudicotyledons</taxon>
        <taxon>Gunneridae</taxon>
        <taxon>Pentapetalae</taxon>
        <taxon>asterids</taxon>
        <taxon>campanulids</taxon>
        <taxon>Asterales</taxon>
        <taxon>Asteraceae</taxon>
        <taxon>Asteroideae</taxon>
        <taxon>Anthemideae</taxon>
        <taxon>Anthemidinae</taxon>
        <taxon>Tanacetum</taxon>
    </lineage>
</organism>
<keyword evidence="2" id="KW-0548">Nucleotidyltransferase</keyword>